<accession>A0A7E4V4A3</accession>
<dbReference type="Proteomes" id="UP000492821">
    <property type="component" value="Unassembled WGS sequence"/>
</dbReference>
<dbReference type="AlphaFoldDB" id="A0A7E4V4A3"/>
<proteinExistence type="predicted"/>
<organism evidence="1 2">
    <name type="scientific">Panagrellus redivivus</name>
    <name type="common">Microworm</name>
    <dbReference type="NCBI Taxonomy" id="6233"/>
    <lineage>
        <taxon>Eukaryota</taxon>
        <taxon>Metazoa</taxon>
        <taxon>Ecdysozoa</taxon>
        <taxon>Nematoda</taxon>
        <taxon>Chromadorea</taxon>
        <taxon>Rhabditida</taxon>
        <taxon>Tylenchina</taxon>
        <taxon>Panagrolaimomorpha</taxon>
        <taxon>Panagrolaimoidea</taxon>
        <taxon>Panagrolaimidae</taxon>
        <taxon>Panagrellus</taxon>
    </lineage>
</organism>
<reference evidence="2" key="2">
    <citation type="submission" date="2020-10" db="UniProtKB">
        <authorList>
            <consortium name="WormBaseParasite"/>
        </authorList>
    </citation>
    <scope>IDENTIFICATION</scope>
</reference>
<sequence>MTSSDTHGSQQWSKLAICTCAEEDSLRGWPSEVTLASAFDRFGAVLSFGKDASVPKSSGHDTMSSPWP</sequence>
<dbReference type="WBParaSite" id="Pan_g16368.t1">
    <property type="protein sequence ID" value="Pan_g16368.t1"/>
    <property type="gene ID" value="Pan_g16368"/>
</dbReference>
<evidence type="ECO:0000313" key="1">
    <source>
        <dbReference type="Proteomes" id="UP000492821"/>
    </source>
</evidence>
<keyword evidence="1" id="KW-1185">Reference proteome</keyword>
<name>A0A7E4V4A3_PANRE</name>
<protein>
    <submittedName>
        <fullName evidence="2">Uncharacterized protein</fullName>
    </submittedName>
</protein>
<reference evidence="1" key="1">
    <citation type="journal article" date="2013" name="Genetics">
        <title>The draft genome and transcriptome of Panagrellus redivivus are shaped by the harsh demands of a free-living lifestyle.</title>
        <authorList>
            <person name="Srinivasan J."/>
            <person name="Dillman A.R."/>
            <person name="Macchietto M.G."/>
            <person name="Heikkinen L."/>
            <person name="Lakso M."/>
            <person name="Fracchia K.M."/>
            <person name="Antoshechkin I."/>
            <person name="Mortazavi A."/>
            <person name="Wong G."/>
            <person name="Sternberg P.W."/>
        </authorList>
    </citation>
    <scope>NUCLEOTIDE SEQUENCE [LARGE SCALE GENOMIC DNA]</scope>
    <source>
        <strain evidence="1">MT8872</strain>
    </source>
</reference>
<evidence type="ECO:0000313" key="2">
    <source>
        <dbReference type="WBParaSite" id="Pan_g16368.t1"/>
    </source>
</evidence>